<dbReference type="PATRIC" id="fig|413882.6.peg.3322"/>
<dbReference type="InterPro" id="IPR051398">
    <property type="entry name" value="Polysacch_Deacetylase"/>
</dbReference>
<accession>A0A0G3BKH1</accession>
<dbReference type="PANTHER" id="PTHR34216">
    <property type="match status" value="1"/>
</dbReference>
<dbReference type="GO" id="GO:0005576">
    <property type="term" value="C:extracellular region"/>
    <property type="evidence" value="ECO:0007669"/>
    <property type="project" value="UniProtKB-SubCell"/>
</dbReference>
<evidence type="ECO:0000313" key="4">
    <source>
        <dbReference type="EMBL" id="AKJ29877.1"/>
    </source>
</evidence>
<dbReference type="EMBL" id="CP011371">
    <property type="protein sequence ID" value="AKJ29877.1"/>
    <property type="molecule type" value="Genomic_DNA"/>
</dbReference>
<protein>
    <recommendedName>
        <fullName evidence="3">NodB homology domain-containing protein</fullName>
    </recommendedName>
</protein>
<dbReference type="STRING" id="413882.AAW51_3186"/>
<dbReference type="PANTHER" id="PTHR34216:SF3">
    <property type="entry name" value="POLY-BETA-1,6-N-ACETYL-D-GLUCOSAMINE N-DEACETYLASE"/>
    <property type="match status" value="1"/>
</dbReference>
<dbReference type="InterPro" id="IPR002509">
    <property type="entry name" value="NODB_dom"/>
</dbReference>
<dbReference type="AlphaFoldDB" id="A0A0G3BKH1"/>
<dbReference type="RefSeq" id="WP_238947608.1">
    <property type="nucleotide sequence ID" value="NZ_CP011371.1"/>
</dbReference>
<dbReference type="Proteomes" id="UP000035352">
    <property type="component" value="Chromosome"/>
</dbReference>
<dbReference type="Gene3D" id="3.20.20.370">
    <property type="entry name" value="Glycoside hydrolase/deacetylase"/>
    <property type="match status" value="1"/>
</dbReference>
<sequence>MDLGKHVGRTGPSSAVDCQLLGEADGGPADGLPARYARAQARTPSRHTAFGAATRGRGPAIGMREIVRAAAARLYRLGARSTYPGGCGSRLPILMYHRVVARKDPLLNDVPDAATLADQLRALSQAFTVLPLEEAVERLQAGTLPPRAACITFDDGYRDNYELALPLLQQFKLTATFFVSTGFLDGGRMFNDTVLESVRRLGAHQRIDLGEIGLGQRSVSDAASRIALADDIVAAIKYLPLERREEVCASLAGQVDTPLPDDLMMTSDQVRAMARAGMTIGGHTRHHPILARMDRDAAALEIMANRDALTSLLGAAPNCFAYPNGKPNADYTAEHMELVRQAGYRCAVSTAWGVATHEMNRYQLPRFGPPDRHPGVFVARLMRMSFHHRPELVAFPHDEPSSPRPVSAP</sequence>
<organism evidence="4 5">
    <name type="scientific">Caldimonas brevitalea</name>
    <dbReference type="NCBI Taxonomy" id="413882"/>
    <lineage>
        <taxon>Bacteria</taxon>
        <taxon>Pseudomonadati</taxon>
        <taxon>Pseudomonadota</taxon>
        <taxon>Betaproteobacteria</taxon>
        <taxon>Burkholderiales</taxon>
        <taxon>Sphaerotilaceae</taxon>
        <taxon>Caldimonas</taxon>
    </lineage>
</organism>
<gene>
    <name evidence="4" type="ORF">AAW51_3186</name>
</gene>
<dbReference type="InterPro" id="IPR011330">
    <property type="entry name" value="Glyco_hydro/deAcase_b/a-brl"/>
</dbReference>
<dbReference type="Pfam" id="PF01522">
    <property type="entry name" value="Polysacc_deac_1"/>
    <property type="match status" value="2"/>
</dbReference>
<keyword evidence="2" id="KW-0732">Signal</keyword>
<dbReference type="CDD" id="cd10918">
    <property type="entry name" value="CE4_NodB_like_5s_6s"/>
    <property type="match status" value="1"/>
</dbReference>
<feature type="domain" description="NodB homology" evidence="3">
    <location>
        <begin position="147"/>
        <end position="409"/>
    </location>
</feature>
<evidence type="ECO:0000313" key="5">
    <source>
        <dbReference type="Proteomes" id="UP000035352"/>
    </source>
</evidence>
<evidence type="ECO:0000259" key="3">
    <source>
        <dbReference type="PROSITE" id="PS51677"/>
    </source>
</evidence>
<dbReference type="SUPFAM" id="SSF88713">
    <property type="entry name" value="Glycoside hydrolase/deacetylase"/>
    <property type="match status" value="1"/>
</dbReference>
<dbReference type="GO" id="GO:0005975">
    <property type="term" value="P:carbohydrate metabolic process"/>
    <property type="evidence" value="ECO:0007669"/>
    <property type="project" value="InterPro"/>
</dbReference>
<evidence type="ECO:0000256" key="1">
    <source>
        <dbReference type="ARBA" id="ARBA00004613"/>
    </source>
</evidence>
<dbReference type="GO" id="GO:0016810">
    <property type="term" value="F:hydrolase activity, acting on carbon-nitrogen (but not peptide) bonds"/>
    <property type="evidence" value="ECO:0007669"/>
    <property type="project" value="InterPro"/>
</dbReference>
<reference evidence="4 5" key="1">
    <citation type="submission" date="2015-05" db="EMBL/GenBank/DDBJ databases">
        <authorList>
            <person name="Tang B."/>
            <person name="Yu Y."/>
        </authorList>
    </citation>
    <scope>NUCLEOTIDE SEQUENCE [LARGE SCALE GENOMIC DNA]</scope>
    <source>
        <strain evidence="4 5">DSM 7029</strain>
    </source>
</reference>
<keyword evidence="5" id="KW-1185">Reference proteome</keyword>
<dbReference type="KEGG" id="pbh:AAW51_3186"/>
<proteinExistence type="predicted"/>
<evidence type="ECO:0000256" key="2">
    <source>
        <dbReference type="ARBA" id="ARBA00022729"/>
    </source>
</evidence>
<comment type="subcellular location">
    <subcellularLocation>
        <location evidence="1">Secreted</location>
    </subcellularLocation>
</comment>
<dbReference type="PROSITE" id="PS51677">
    <property type="entry name" value="NODB"/>
    <property type="match status" value="1"/>
</dbReference>
<name>A0A0G3BKH1_9BURK</name>